<evidence type="ECO:0000256" key="3">
    <source>
        <dbReference type="ARBA" id="ARBA00022771"/>
    </source>
</evidence>
<name>A0ABP0FP82_CLALP</name>
<organism evidence="8 9">
    <name type="scientific">Clavelina lepadiformis</name>
    <name type="common">Light-bulb sea squirt</name>
    <name type="synonym">Ascidia lepadiformis</name>
    <dbReference type="NCBI Taxonomy" id="159417"/>
    <lineage>
        <taxon>Eukaryota</taxon>
        <taxon>Metazoa</taxon>
        <taxon>Chordata</taxon>
        <taxon>Tunicata</taxon>
        <taxon>Ascidiacea</taxon>
        <taxon>Aplousobranchia</taxon>
        <taxon>Clavelinidae</taxon>
        <taxon>Clavelina</taxon>
    </lineage>
</organism>
<evidence type="ECO:0000313" key="8">
    <source>
        <dbReference type="EMBL" id="CAK8681445.1"/>
    </source>
</evidence>
<feature type="domain" description="C2H2-type" evidence="7">
    <location>
        <begin position="215"/>
        <end position="242"/>
    </location>
</feature>
<comment type="caution">
    <text evidence="8">The sequence shown here is derived from an EMBL/GenBank/DDBJ whole genome shotgun (WGS) entry which is preliminary data.</text>
</comment>
<dbReference type="EMBL" id="CAWYQH010000079">
    <property type="protein sequence ID" value="CAK8681445.1"/>
    <property type="molecule type" value="Genomic_DNA"/>
</dbReference>
<feature type="domain" description="C2H2-type" evidence="7">
    <location>
        <begin position="187"/>
        <end position="214"/>
    </location>
</feature>
<dbReference type="PANTHER" id="PTHR14003:SF23">
    <property type="entry name" value="ZINC FINGER PROTEIN 143"/>
    <property type="match status" value="1"/>
</dbReference>
<evidence type="ECO:0000256" key="4">
    <source>
        <dbReference type="ARBA" id="ARBA00022833"/>
    </source>
</evidence>
<dbReference type="Pfam" id="PF13894">
    <property type="entry name" value="zf-C2H2_4"/>
    <property type="match status" value="1"/>
</dbReference>
<evidence type="ECO:0000256" key="1">
    <source>
        <dbReference type="ARBA" id="ARBA00022723"/>
    </source>
</evidence>
<feature type="domain" description="C2H2-type" evidence="7">
    <location>
        <begin position="326"/>
        <end position="351"/>
    </location>
</feature>
<keyword evidence="9" id="KW-1185">Reference proteome</keyword>
<keyword evidence="1" id="KW-0479">Metal-binding</keyword>
<dbReference type="InterPro" id="IPR036236">
    <property type="entry name" value="Znf_C2H2_sf"/>
</dbReference>
<dbReference type="PROSITE" id="PS50157">
    <property type="entry name" value="ZINC_FINGER_C2H2_2"/>
    <property type="match status" value="7"/>
</dbReference>
<keyword evidence="4" id="KW-0862">Zinc</keyword>
<keyword evidence="3 6" id="KW-0863">Zinc-finger</keyword>
<dbReference type="PANTHER" id="PTHR14003">
    <property type="entry name" value="TRANSCRIPTIONAL REPRESSOR PROTEIN YY"/>
    <property type="match status" value="1"/>
</dbReference>
<dbReference type="SMART" id="SM00355">
    <property type="entry name" value="ZnF_C2H2"/>
    <property type="match status" value="7"/>
</dbReference>
<feature type="domain" description="C2H2-type" evidence="7">
    <location>
        <begin position="242"/>
        <end position="269"/>
    </location>
</feature>
<evidence type="ECO:0000256" key="2">
    <source>
        <dbReference type="ARBA" id="ARBA00022737"/>
    </source>
</evidence>
<dbReference type="SUPFAM" id="SSF57667">
    <property type="entry name" value="beta-beta-alpha zinc fingers"/>
    <property type="match status" value="4"/>
</dbReference>
<accession>A0ABP0FP82</accession>
<keyword evidence="2" id="KW-0677">Repeat</keyword>
<proteinExistence type="predicted"/>
<dbReference type="PROSITE" id="PS00028">
    <property type="entry name" value="ZINC_FINGER_C2H2_1"/>
    <property type="match status" value="7"/>
</dbReference>
<evidence type="ECO:0000256" key="5">
    <source>
        <dbReference type="ARBA" id="ARBA00023242"/>
    </source>
</evidence>
<evidence type="ECO:0000313" key="9">
    <source>
        <dbReference type="Proteomes" id="UP001642483"/>
    </source>
</evidence>
<keyword evidence="5" id="KW-0539">Nucleus</keyword>
<reference evidence="8 9" key="1">
    <citation type="submission" date="2024-02" db="EMBL/GenBank/DDBJ databases">
        <authorList>
            <person name="Daric V."/>
            <person name="Darras S."/>
        </authorList>
    </citation>
    <scope>NUCLEOTIDE SEQUENCE [LARGE SCALE GENOMIC DNA]</scope>
</reference>
<dbReference type="InterPro" id="IPR013087">
    <property type="entry name" value="Znf_C2H2_type"/>
</dbReference>
<evidence type="ECO:0000256" key="6">
    <source>
        <dbReference type="PROSITE-ProRule" id="PRU00042"/>
    </source>
</evidence>
<protein>
    <recommendedName>
        <fullName evidence="7">C2H2-type domain-containing protein</fullName>
    </recommendedName>
</protein>
<feature type="domain" description="C2H2-type" evidence="7">
    <location>
        <begin position="298"/>
        <end position="325"/>
    </location>
</feature>
<sequence>MIPIDFGYAPVEVVAAFEETYGGNLLHSLETLLNQRQRSSYIYYFKRKCAFSKWQMLVQEKDFTHHLKDLISRLDEFVSSLRLDSRAAALELLLSLPSQLVEIGTQTDDSITLSGINSSVAKEKQIINVGSNSKRTTSTQQLARDDKVVQGDTSREELFSCELCGKNFTEYTDIQQHAKTHRKDKSKTCSECGKTFSSCHSLSLHSRIHTGERPFVCETCGRSFVQRQDLENHTETHRGKKHICETCGKSFTLLRGLKEHLRSHTGDRPFVCEVCGRAYLRRCNLTEHMTLHTGAKPYKCKFCPKSFRKVCSKAKHERIHSGERPFKCDICKKGFTQKYNLSVHMKTHTKT</sequence>
<evidence type="ECO:0000259" key="7">
    <source>
        <dbReference type="PROSITE" id="PS50157"/>
    </source>
</evidence>
<dbReference type="Proteomes" id="UP001642483">
    <property type="component" value="Unassembled WGS sequence"/>
</dbReference>
<feature type="domain" description="C2H2-type" evidence="7">
    <location>
        <begin position="159"/>
        <end position="186"/>
    </location>
</feature>
<dbReference type="Gene3D" id="3.30.160.60">
    <property type="entry name" value="Classic Zinc Finger"/>
    <property type="match status" value="7"/>
</dbReference>
<feature type="domain" description="C2H2-type" evidence="7">
    <location>
        <begin position="270"/>
        <end position="297"/>
    </location>
</feature>
<gene>
    <name evidence="8" type="ORF">CVLEPA_LOCUS11646</name>
</gene>
<dbReference type="Pfam" id="PF00096">
    <property type="entry name" value="zf-C2H2"/>
    <property type="match status" value="5"/>
</dbReference>